<dbReference type="OrthoDB" id="9807778at2"/>
<evidence type="ECO:0000313" key="14">
    <source>
        <dbReference type="Proteomes" id="UP000051966"/>
    </source>
</evidence>
<dbReference type="InterPro" id="IPR029044">
    <property type="entry name" value="Nucleotide-diphossugar_trans"/>
</dbReference>
<keyword evidence="7 9" id="KW-0472">Membrane</keyword>
<dbReference type="FunFam" id="3.90.550.10:FF:000079">
    <property type="entry name" value="Probable glycosyl transferase"/>
    <property type="match status" value="1"/>
</dbReference>
<dbReference type="PANTHER" id="PTHR48090">
    <property type="entry name" value="UNDECAPRENYL-PHOSPHATE 4-DEOXY-4-FORMAMIDO-L-ARABINOSE TRANSFERASE-RELATED"/>
    <property type="match status" value="1"/>
</dbReference>
<keyword evidence="4 11" id="KW-0808">Transferase</keyword>
<evidence type="ECO:0000256" key="4">
    <source>
        <dbReference type="ARBA" id="ARBA00022679"/>
    </source>
</evidence>
<evidence type="ECO:0000256" key="6">
    <source>
        <dbReference type="ARBA" id="ARBA00022989"/>
    </source>
</evidence>
<dbReference type="Proteomes" id="UP000019488">
    <property type="component" value="Unassembled WGS sequence"/>
</dbReference>
<keyword evidence="3" id="KW-0328">Glycosyltransferase</keyword>
<dbReference type="EMBL" id="BAKI01000004">
    <property type="protein sequence ID" value="GAF35810.1"/>
    <property type="molecule type" value="Genomic_DNA"/>
</dbReference>
<protein>
    <submittedName>
        <fullName evidence="11">Glycosyltransferase</fullName>
    </submittedName>
</protein>
<feature type="transmembrane region" description="Helical" evidence="9">
    <location>
        <begin position="233"/>
        <end position="254"/>
    </location>
</feature>
<accession>X0QB25</accession>
<dbReference type="Gene3D" id="3.90.550.10">
    <property type="entry name" value="Spore Coat Polysaccharide Biosynthesis Protein SpsA, Chain A"/>
    <property type="match status" value="1"/>
</dbReference>
<feature type="transmembrane region" description="Helical" evidence="9">
    <location>
        <begin position="260"/>
        <end position="286"/>
    </location>
</feature>
<dbReference type="EMBL" id="AZFY01000155">
    <property type="protein sequence ID" value="KRM00985.1"/>
    <property type="molecule type" value="Genomic_DNA"/>
</dbReference>
<evidence type="ECO:0000256" key="7">
    <source>
        <dbReference type="ARBA" id="ARBA00023136"/>
    </source>
</evidence>
<keyword evidence="6 9" id="KW-1133">Transmembrane helix</keyword>
<evidence type="ECO:0000313" key="12">
    <source>
        <dbReference type="EMBL" id="KRM00985.1"/>
    </source>
</evidence>
<evidence type="ECO:0000256" key="8">
    <source>
        <dbReference type="ARBA" id="ARBA00038152"/>
    </source>
</evidence>
<evidence type="ECO:0000259" key="10">
    <source>
        <dbReference type="Pfam" id="PF00535"/>
    </source>
</evidence>
<dbReference type="Pfam" id="PF00535">
    <property type="entry name" value="Glycos_transf_2"/>
    <property type="match status" value="1"/>
</dbReference>
<evidence type="ECO:0000256" key="1">
    <source>
        <dbReference type="ARBA" id="ARBA00004651"/>
    </source>
</evidence>
<evidence type="ECO:0000313" key="13">
    <source>
        <dbReference type="Proteomes" id="UP000019488"/>
    </source>
</evidence>
<dbReference type="STRING" id="1423743.FD41_GL001802"/>
<name>X0QB25_9LACO</name>
<evidence type="ECO:0000256" key="2">
    <source>
        <dbReference type="ARBA" id="ARBA00022475"/>
    </source>
</evidence>
<organism evidence="11 13">
    <name type="scientific">Lentilactobacillus farraginis DSM 18382 = JCM 14108</name>
    <dbReference type="NCBI Taxonomy" id="1423743"/>
    <lineage>
        <taxon>Bacteria</taxon>
        <taxon>Bacillati</taxon>
        <taxon>Bacillota</taxon>
        <taxon>Bacilli</taxon>
        <taxon>Lactobacillales</taxon>
        <taxon>Lactobacillaceae</taxon>
        <taxon>Lentilactobacillus</taxon>
    </lineage>
</organism>
<comment type="caution">
    <text evidence="11">The sequence shown here is derived from an EMBL/GenBank/DDBJ whole genome shotgun (WGS) entry which is preliminary data.</text>
</comment>
<proteinExistence type="inferred from homology"/>
<keyword evidence="5 9" id="KW-0812">Transmembrane</keyword>
<evidence type="ECO:0000256" key="9">
    <source>
        <dbReference type="SAM" id="Phobius"/>
    </source>
</evidence>
<dbReference type="PANTHER" id="PTHR48090:SF1">
    <property type="entry name" value="PROPHAGE BACTOPRENOL GLUCOSYL TRANSFERASE HOMOLOG"/>
    <property type="match status" value="1"/>
</dbReference>
<evidence type="ECO:0000256" key="5">
    <source>
        <dbReference type="ARBA" id="ARBA00022692"/>
    </source>
</evidence>
<gene>
    <name evidence="12" type="ORF">FD41_GL001802</name>
    <name evidence="11" type="ORF">JCM14108_718</name>
</gene>
<dbReference type="GO" id="GO:0016757">
    <property type="term" value="F:glycosyltransferase activity"/>
    <property type="evidence" value="ECO:0007669"/>
    <property type="project" value="UniProtKB-KW"/>
</dbReference>
<keyword evidence="14" id="KW-1185">Reference proteome</keyword>
<dbReference type="InterPro" id="IPR001173">
    <property type="entry name" value="Glyco_trans_2-like"/>
</dbReference>
<dbReference type="Proteomes" id="UP000051966">
    <property type="component" value="Unassembled WGS sequence"/>
</dbReference>
<sequence>MENHSDLISIVLPVFNEEQGIEQTIDTLETFIGNQPQNFELIFVDDGSKDASVALILQAQQLHNNIKLVQFSRNFGHQLAITAGIRYTSGDAVVVMDADLQDPPAVIVEMIKKWQAGADVVYGKRVSRDGETIFKKVTAALFYRTLKKITNVNIPLDTGDFRLMDRQVVNELAKMNETDPYVRGMVSWVGFKQDSVEYERQERVAGTSKYPLSKMIRLAMDGVTSFSSFPLQLANWLGSLSIIFSIGYLAVTLITGFHTLQFAIVSLFLLVGLIFLSLGLVGAYLYRVFEASRRRPLYIVSKTSGFQSGTKKHASSTAGHHTTMYYARPGKKQTFEQKQLRT</sequence>
<comment type="similarity">
    <text evidence="8">Belongs to the glycosyltransferase 2 family. GtrB subfamily.</text>
</comment>
<dbReference type="GO" id="GO:0005886">
    <property type="term" value="C:plasma membrane"/>
    <property type="evidence" value="ECO:0007669"/>
    <property type="project" value="UniProtKB-SubCell"/>
</dbReference>
<dbReference type="eggNOG" id="COG0463">
    <property type="taxonomic scope" value="Bacteria"/>
</dbReference>
<dbReference type="InterPro" id="IPR050256">
    <property type="entry name" value="Glycosyltransferase_2"/>
</dbReference>
<evidence type="ECO:0000256" key="3">
    <source>
        <dbReference type="ARBA" id="ARBA00022676"/>
    </source>
</evidence>
<keyword evidence="2" id="KW-1003">Cell membrane</keyword>
<dbReference type="CDD" id="cd04187">
    <property type="entry name" value="DPM1_like_bac"/>
    <property type="match status" value="1"/>
</dbReference>
<dbReference type="SUPFAM" id="SSF53448">
    <property type="entry name" value="Nucleotide-diphospho-sugar transferases"/>
    <property type="match status" value="1"/>
</dbReference>
<reference evidence="12 14" key="2">
    <citation type="journal article" date="2015" name="Genome Announc.">
        <title>Expanding the biotechnology potential of lactobacilli through comparative genomics of 213 strains and associated genera.</title>
        <authorList>
            <person name="Sun Z."/>
            <person name="Harris H.M."/>
            <person name="McCann A."/>
            <person name="Guo C."/>
            <person name="Argimon S."/>
            <person name="Zhang W."/>
            <person name="Yang X."/>
            <person name="Jeffery I.B."/>
            <person name="Cooney J.C."/>
            <person name="Kagawa T.F."/>
            <person name="Liu W."/>
            <person name="Song Y."/>
            <person name="Salvetti E."/>
            <person name="Wrobel A."/>
            <person name="Rasinkangas P."/>
            <person name="Parkhill J."/>
            <person name="Rea M.C."/>
            <person name="O'Sullivan O."/>
            <person name="Ritari J."/>
            <person name="Douillard F.P."/>
            <person name="Paul Ross R."/>
            <person name="Yang R."/>
            <person name="Briner A.E."/>
            <person name="Felis G.E."/>
            <person name="de Vos W.M."/>
            <person name="Barrangou R."/>
            <person name="Klaenhammer T.R."/>
            <person name="Caufield P.W."/>
            <person name="Cui Y."/>
            <person name="Zhang H."/>
            <person name="O'Toole P.W."/>
        </authorList>
    </citation>
    <scope>NUCLEOTIDE SEQUENCE [LARGE SCALE GENOMIC DNA]</scope>
    <source>
        <strain evidence="12 14">DSM 18382</strain>
    </source>
</reference>
<dbReference type="AlphaFoldDB" id="X0QB25"/>
<feature type="domain" description="Glycosyltransferase 2-like" evidence="10">
    <location>
        <begin position="9"/>
        <end position="172"/>
    </location>
</feature>
<dbReference type="PATRIC" id="fig|1423743.5.peg.1859"/>
<dbReference type="RefSeq" id="WP_035178337.1">
    <property type="nucleotide sequence ID" value="NZ_AZFY01000155.1"/>
</dbReference>
<comment type="subcellular location">
    <subcellularLocation>
        <location evidence="1">Cell membrane</location>
        <topology evidence="1">Multi-pass membrane protein</topology>
    </subcellularLocation>
</comment>
<reference evidence="11" key="1">
    <citation type="journal article" date="2014" name="Genome Announc.">
        <title>Draft Genome Sequences of Two Lactobacillus Strains, L. farraginis JCM 14108T and L. composti JCM 14202T, Isolated from Compost of Distilled Shochu Residue.</title>
        <authorList>
            <person name="Yuki M."/>
            <person name="Oshima K."/>
            <person name="Suda W."/>
            <person name="Kitahara M."/>
            <person name="Kitamura K."/>
            <person name="Iida T."/>
            <person name="Hattori M."/>
            <person name="Ohkuma M."/>
        </authorList>
    </citation>
    <scope>NUCLEOTIDE SEQUENCE [LARGE SCALE GENOMIC DNA]</scope>
    <source>
        <strain evidence="11">JCM 14108</strain>
    </source>
</reference>
<evidence type="ECO:0000313" key="11">
    <source>
        <dbReference type="EMBL" id="GAF35810.1"/>
    </source>
</evidence>